<organism evidence="3 4">
    <name type="scientific">Microvenator marinus</name>
    <dbReference type="NCBI Taxonomy" id="2600177"/>
    <lineage>
        <taxon>Bacteria</taxon>
        <taxon>Deltaproteobacteria</taxon>
        <taxon>Bradymonadales</taxon>
        <taxon>Microvenatoraceae</taxon>
        <taxon>Microvenator</taxon>
    </lineage>
</organism>
<dbReference type="OrthoDB" id="9801758at2"/>
<proteinExistence type="predicted"/>
<keyword evidence="4" id="KW-1185">Reference proteome</keyword>
<dbReference type="Proteomes" id="UP000321595">
    <property type="component" value="Chromosome"/>
</dbReference>
<dbReference type="Gene3D" id="3.40.50.300">
    <property type="entry name" value="P-loop containing nucleotide triphosphate hydrolases"/>
    <property type="match status" value="1"/>
</dbReference>
<dbReference type="PANTHER" id="PTHR34704:SF1">
    <property type="entry name" value="ATPASE"/>
    <property type="match status" value="1"/>
</dbReference>
<evidence type="ECO:0000313" key="3">
    <source>
        <dbReference type="EMBL" id="QED30344.1"/>
    </source>
</evidence>
<dbReference type="GO" id="GO:0005524">
    <property type="term" value="F:ATP binding"/>
    <property type="evidence" value="ECO:0007669"/>
    <property type="project" value="UniProtKB-KW"/>
</dbReference>
<feature type="domain" description="DUF234" evidence="2">
    <location>
        <begin position="341"/>
        <end position="431"/>
    </location>
</feature>
<reference evidence="3 4" key="1">
    <citation type="submission" date="2019-08" db="EMBL/GenBank/DDBJ databases">
        <authorList>
            <person name="Liang Q."/>
        </authorList>
    </citation>
    <scope>NUCLEOTIDE SEQUENCE [LARGE SCALE GENOMIC DNA]</scope>
    <source>
        <strain evidence="3 4">V1718</strain>
    </source>
</reference>
<dbReference type="Pfam" id="PF03008">
    <property type="entry name" value="DUF234"/>
    <property type="match status" value="1"/>
</dbReference>
<accession>A0A5B8XY69</accession>
<dbReference type="PANTHER" id="PTHR34704">
    <property type="entry name" value="ATPASE"/>
    <property type="match status" value="1"/>
</dbReference>
<keyword evidence="3" id="KW-0067">ATP-binding</keyword>
<keyword evidence="3" id="KW-0547">Nucleotide-binding</keyword>
<gene>
    <name evidence="3" type="ORF">FRD01_14670</name>
</gene>
<feature type="domain" description="ATPase" evidence="1">
    <location>
        <begin position="16"/>
        <end position="199"/>
    </location>
</feature>
<name>A0A5B8XY69_9DELT</name>
<dbReference type="InterPro" id="IPR011579">
    <property type="entry name" value="ATPase_dom"/>
</dbReference>
<sequence>MLSVSSRRGIVLQWGFYGRTRELQELVSIFKRGRFFFARVTGRRRIGKTTLVQQALRASGRTKIFYVQIPDSAPAGVLSAVADAMDTFQIPSNIERPDSLLSLATLVEKMVRSGYVIALDEFQYFSRKHLHEFLSHLQAVVDRLLATPGSNGGGLIVLGSLHAELVALLEDRDAPLYNRTTDQLELQHLDIASILQILEAHSDPTPERLLFLWGLFEGVPKFYRDCFEQGVLAASREELLEQMFYGSSSPLRSEADHWFLSELRGRYDVVLKFVARNPGCTSGELTSHVREISPESSEQIGGYLEVLINKYGLIEKRLPIFSKPKARSGRYYVTDNFLRSWLGALHSSVSAVNFRPINILVKQADQKLEDGEGFAFEELVAELYAERSRKGVGDFSMTHRIEGFWDKKGTEIDIVALNEDDQIIRFITCKRDAAKLLGESKRLDEHVKRFLSHHKRFNSWRKEYVGAAPMIEKSLRARLVQSGLFVQDLNELTFEL</sequence>
<dbReference type="SUPFAM" id="SSF52540">
    <property type="entry name" value="P-loop containing nucleoside triphosphate hydrolases"/>
    <property type="match status" value="1"/>
</dbReference>
<dbReference type="Pfam" id="PF01637">
    <property type="entry name" value="ATPase_2"/>
    <property type="match status" value="1"/>
</dbReference>
<dbReference type="InterPro" id="IPR027417">
    <property type="entry name" value="P-loop_NTPase"/>
</dbReference>
<dbReference type="AlphaFoldDB" id="A0A5B8XY69"/>
<dbReference type="InterPro" id="IPR004256">
    <property type="entry name" value="DUF234"/>
</dbReference>
<evidence type="ECO:0000313" key="4">
    <source>
        <dbReference type="Proteomes" id="UP000321595"/>
    </source>
</evidence>
<dbReference type="KEGG" id="bbae:FRD01_14670"/>
<evidence type="ECO:0000259" key="2">
    <source>
        <dbReference type="Pfam" id="PF03008"/>
    </source>
</evidence>
<dbReference type="RefSeq" id="WP_146963967.1">
    <property type="nucleotide sequence ID" value="NZ_CP042467.1"/>
</dbReference>
<dbReference type="EMBL" id="CP042467">
    <property type="protein sequence ID" value="QED30344.1"/>
    <property type="molecule type" value="Genomic_DNA"/>
</dbReference>
<protein>
    <submittedName>
        <fullName evidence="3">ATP-binding protein</fullName>
    </submittedName>
</protein>
<evidence type="ECO:0000259" key="1">
    <source>
        <dbReference type="Pfam" id="PF01637"/>
    </source>
</evidence>